<keyword evidence="2" id="KW-1003">Cell membrane</keyword>
<dbReference type="Gene3D" id="2.60.40.4100">
    <property type="entry name" value="Zona pellucida, ZP-C domain"/>
    <property type="match status" value="1"/>
</dbReference>
<evidence type="ECO:0000313" key="14">
    <source>
        <dbReference type="RefSeq" id="XP_015261314.1"/>
    </source>
</evidence>
<proteinExistence type="predicted"/>
<keyword evidence="4 11" id="KW-0732">Signal</keyword>
<evidence type="ECO:0000313" key="13">
    <source>
        <dbReference type="Proteomes" id="UP000694871"/>
    </source>
</evidence>
<keyword evidence="6 10" id="KW-0472">Membrane</keyword>
<keyword evidence="7" id="KW-1015">Disulfide bond</keyword>
<evidence type="ECO:0000256" key="5">
    <source>
        <dbReference type="ARBA" id="ARBA00022989"/>
    </source>
</evidence>
<feature type="domain" description="TGFBR3/Endoglin-like N-terminal" evidence="12">
    <location>
        <begin position="218"/>
        <end position="357"/>
    </location>
</feature>
<dbReference type="PANTHER" id="PTHR14002">
    <property type="entry name" value="ENDOGLIN/TGF-BETA RECEPTOR TYPE III"/>
    <property type="match status" value="1"/>
</dbReference>
<name>A0ABM1JIM7_GEKJA</name>
<feature type="signal peptide" evidence="11">
    <location>
        <begin position="1"/>
        <end position="19"/>
    </location>
</feature>
<feature type="domain" description="TGFBR3/Endoglin-like N-terminal" evidence="12">
    <location>
        <begin position="44"/>
        <end position="202"/>
    </location>
</feature>
<keyword evidence="3 10" id="KW-0812">Transmembrane</keyword>
<organism evidence="13 14">
    <name type="scientific">Gekko japonicus</name>
    <name type="common">Schlegel's Japanese gecko</name>
    <dbReference type="NCBI Taxonomy" id="146911"/>
    <lineage>
        <taxon>Eukaryota</taxon>
        <taxon>Metazoa</taxon>
        <taxon>Chordata</taxon>
        <taxon>Craniata</taxon>
        <taxon>Vertebrata</taxon>
        <taxon>Euteleostomi</taxon>
        <taxon>Lepidosauria</taxon>
        <taxon>Squamata</taxon>
        <taxon>Bifurcata</taxon>
        <taxon>Gekkota</taxon>
        <taxon>Gekkonidae</taxon>
        <taxon>Gekkoninae</taxon>
        <taxon>Gekko</taxon>
    </lineage>
</organism>
<dbReference type="GeneID" id="107105798"/>
<comment type="subcellular location">
    <subcellularLocation>
        <location evidence="1">Cell membrane</location>
        <topology evidence="1">Single-pass type I membrane protein</topology>
    </subcellularLocation>
</comment>
<evidence type="ECO:0000256" key="7">
    <source>
        <dbReference type="ARBA" id="ARBA00023157"/>
    </source>
</evidence>
<gene>
    <name evidence="14" type="primary">ENG</name>
</gene>
<dbReference type="PANTHER" id="PTHR14002:SF1">
    <property type="entry name" value="ENDOGLIN"/>
    <property type="match status" value="1"/>
</dbReference>
<dbReference type="Proteomes" id="UP000694871">
    <property type="component" value="Unplaced"/>
</dbReference>
<evidence type="ECO:0000256" key="1">
    <source>
        <dbReference type="ARBA" id="ARBA00004251"/>
    </source>
</evidence>
<evidence type="ECO:0000256" key="4">
    <source>
        <dbReference type="ARBA" id="ARBA00022729"/>
    </source>
</evidence>
<dbReference type="InterPro" id="IPR058899">
    <property type="entry name" value="TGFBR3/Endoglin-like_N"/>
</dbReference>
<sequence length="666" mass="72622">MEKVHCLALLLAFSSATSASPVDVQDCTLQPLEQGQGVRVLYSTGRVPSGCVSRAAPEADREVHVLYLQCGDKSGMSQLFLNVSSADGNSTQRRKVVFVVSANGFSLLTIHSEDLPLTFIYNSENIFLNMNTNNGETNTTALPSFASGEELLKWAKLKYGGVSSFASVGSPQRIHFQVGKEIGTSEDCIPETDFDAGQYLEMDVISSEVKSCPHPSKNPRKEAHIVWLQQGHQDSGTQAVELNMNVTCDKGDPFKELSVVLVLKSQHSLLWNIGSTTHSTQFLVSGKYSLKHMSSGKIDGEALPDSKEGLIRKVHDRGVDFIASYTEIPSANRITLEVVRCAEESREAATTPQARSHPHSPTREIEGLINLVVPWRCLENTIEVALAKQYLSVLKDPITIMTLSDSRCVAQDNMTHFVLRSGLEDCFTRVESGIHVKNKLIVTLASLQQVTIPFQCDLPEKLSLQLFSTPEFRLPSTTLEFNEVAYVQVSLRTADQDSSLQLQECSLKATGRTSMPLIRNGTSASSSVEILEVPDNSPGTRIHRFRFVYEAKDGGRPSLSATLVCWVSLNRHNPSSFESSLDVKVNDPNSPSHDQGLGIGTVVGITFGAFLIGVLLTAALWYIYSHTRPLAKMQPVSANPPASESSSTNHSIGSTQSTPCSTSSMA</sequence>
<reference evidence="14" key="1">
    <citation type="submission" date="2025-08" db="UniProtKB">
        <authorList>
            <consortium name="RefSeq"/>
        </authorList>
    </citation>
    <scope>IDENTIFICATION</scope>
</reference>
<evidence type="ECO:0000259" key="12">
    <source>
        <dbReference type="Pfam" id="PF26060"/>
    </source>
</evidence>
<feature type="region of interest" description="Disordered" evidence="9">
    <location>
        <begin position="633"/>
        <end position="666"/>
    </location>
</feature>
<accession>A0ABM1JIM7</accession>
<keyword evidence="5 10" id="KW-1133">Transmembrane helix</keyword>
<keyword evidence="13" id="KW-1185">Reference proteome</keyword>
<evidence type="ECO:0000256" key="11">
    <source>
        <dbReference type="SAM" id="SignalP"/>
    </source>
</evidence>
<feature type="chain" id="PRO_5046294761" evidence="11">
    <location>
        <begin position="20"/>
        <end position="666"/>
    </location>
</feature>
<evidence type="ECO:0000256" key="9">
    <source>
        <dbReference type="SAM" id="MobiDB-lite"/>
    </source>
</evidence>
<evidence type="ECO:0000256" key="8">
    <source>
        <dbReference type="ARBA" id="ARBA00023180"/>
    </source>
</evidence>
<dbReference type="Pfam" id="PF26060">
    <property type="entry name" value="TGFBR3_N"/>
    <property type="match status" value="2"/>
</dbReference>
<evidence type="ECO:0000256" key="2">
    <source>
        <dbReference type="ARBA" id="ARBA00022475"/>
    </source>
</evidence>
<protein>
    <submittedName>
        <fullName evidence="14">Endoglin isoform X1</fullName>
    </submittedName>
</protein>
<dbReference type="RefSeq" id="XP_015261314.1">
    <property type="nucleotide sequence ID" value="XM_015405828.1"/>
</dbReference>
<feature type="compositionally biased region" description="Polar residues" evidence="9">
    <location>
        <begin position="636"/>
        <end position="666"/>
    </location>
</feature>
<feature type="transmembrane region" description="Helical" evidence="10">
    <location>
        <begin position="597"/>
        <end position="624"/>
    </location>
</feature>
<keyword evidence="8" id="KW-0325">Glycoprotein</keyword>
<evidence type="ECO:0000256" key="10">
    <source>
        <dbReference type="SAM" id="Phobius"/>
    </source>
</evidence>
<evidence type="ECO:0000256" key="3">
    <source>
        <dbReference type="ARBA" id="ARBA00022692"/>
    </source>
</evidence>
<dbReference type="InterPro" id="IPR042235">
    <property type="entry name" value="ZP-C_dom"/>
</dbReference>
<evidence type="ECO:0000256" key="6">
    <source>
        <dbReference type="ARBA" id="ARBA00023136"/>
    </source>
</evidence>